<dbReference type="SUPFAM" id="SSF46785">
    <property type="entry name" value="Winged helix' DNA-binding domain"/>
    <property type="match status" value="1"/>
</dbReference>
<evidence type="ECO:0000259" key="4">
    <source>
        <dbReference type="PROSITE" id="PS50949"/>
    </source>
</evidence>
<keyword evidence="6" id="KW-1185">Reference proteome</keyword>
<dbReference type="EMBL" id="VZDO01000020">
    <property type="protein sequence ID" value="KAB0676814.1"/>
    <property type="molecule type" value="Genomic_DNA"/>
</dbReference>
<dbReference type="SMART" id="SM00345">
    <property type="entry name" value="HTH_GNTR"/>
    <property type="match status" value="1"/>
</dbReference>
<dbReference type="PANTHER" id="PTHR38445:SF7">
    <property type="entry name" value="GNTR-FAMILY TRANSCRIPTIONAL REGULATOR"/>
    <property type="match status" value="1"/>
</dbReference>
<dbReference type="InterPro" id="IPR036388">
    <property type="entry name" value="WH-like_DNA-bd_sf"/>
</dbReference>
<keyword evidence="2" id="KW-0238">DNA-binding</keyword>
<dbReference type="Pfam" id="PF00392">
    <property type="entry name" value="GntR"/>
    <property type="match status" value="1"/>
</dbReference>
<sequence>MDFNVDRDIAVPIRLQLRGTIEYGIACGELKAGDALPSVRDLAERVGVAPMTVSQVYAELKADGLIETRTGSGTFVADSTRARMAGQPDVVALHDQIDRLIDAAGAMGVRSGDLAALISARLIYRNSVGPRVGIAMIGLFPAATAAYARALAAQVGRSATVDPMTIEALQRDPALRARAASADLAVTFANRQREVASLLPNTKVVSLSFIPSEETRRALVSLNGRDRVAAVSRFPDFLPIMKAGVARFAPHVPQIAGFHLDDPELAEKLKERDVLVFSTGAEAAAEAVERHVARLEYRHAPDPADVERVVMPLIRAIEAKFQPDRKAS</sequence>
<name>A0A7V7PKZ8_9HYPH</name>
<feature type="domain" description="HTH gntR-type" evidence="4">
    <location>
        <begin position="11"/>
        <end position="79"/>
    </location>
</feature>
<dbReference type="InterPro" id="IPR036390">
    <property type="entry name" value="WH_DNA-bd_sf"/>
</dbReference>
<evidence type="ECO:0000256" key="1">
    <source>
        <dbReference type="ARBA" id="ARBA00023015"/>
    </source>
</evidence>
<evidence type="ECO:0000313" key="6">
    <source>
        <dbReference type="Proteomes" id="UP000432089"/>
    </source>
</evidence>
<dbReference type="CDD" id="cd07377">
    <property type="entry name" value="WHTH_GntR"/>
    <property type="match status" value="1"/>
</dbReference>
<evidence type="ECO:0000256" key="3">
    <source>
        <dbReference type="ARBA" id="ARBA00023163"/>
    </source>
</evidence>
<dbReference type="GO" id="GO:0003700">
    <property type="term" value="F:DNA-binding transcription factor activity"/>
    <property type="evidence" value="ECO:0007669"/>
    <property type="project" value="InterPro"/>
</dbReference>
<dbReference type="PROSITE" id="PS50949">
    <property type="entry name" value="HTH_GNTR"/>
    <property type="match status" value="1"/>
</dbReference>
<dbReference type="GO" id="GO:0003677">
    <property type="term" value="F:DNA binding"/>
    <property type="evidence" value="ECO:0007669"/>
    <property type="project" value="UniProtKB-KW"/>
</dbReference>
<proteinExistence type="predicted"/>
<dbReference type="AlphaFoldDB" id="A0A7V7PKZ8"/>
<comment type="caution">
    <text evidence="5">The sequence shown here is derived from an EMBL/GenBank/DDBJ whole genome shotgun (WGS) entry which is preliminary data.</text>
</comment>
<evidence type="ECO:0000256" key="2">
    <source>
        <dbReference type="ARBA" id="ARBA00023125"/>
    </source>
</evidence>
<accession>A0A7V7PKZ8</accession>
<dbReference type="RefSeq" id="WP_150972787.1">
    <property type="nucleotide sequence ID" value="NZ_VZDO01000020.1"/>
</dbReference>
<reference evidence="5 6" key="1">
    <citation type="submission" date="2019-09" db="EMBL/GenBank/DDBJ databases">
        <title>YIM 132180 draft genome.</title>
        <authorList>
            <person name="Zhang K."/>
        </authorList>
    </citation>
    <scope>NUCLEOTIDE SEQUENCE [LARGE SCALE GENOMIC DNA]</scope>
    <source>
        <strain evidence="5 6">YIM 132180</strain>
    </source>
</reference>
<gene>
    <name evidence="5" type="ORF">F6X38_19780</name>
</gene>
<dbReference type="InterPro" id="IPR000524">
    <property type="entry name" value="Tscrpt_reg_HTH_GntR"/>
</dbReference>
<evidence type="ECO:0000313" key="5">
    <source>
        <dbReference type="EMBL" id="KAB0676814.1"/>
    </source>
</evidence>
<organism evidence="5 6">
    <name type="scientific">Plantimonas leprariae</name>
    <dbReference type="NCBI Taxonomy" id="2615207"/>
    <lineage>
        <taxon>Bacteria</taxon>
        <taxon>Pseudomonadati</taxon>
        <taxon>Pseudomonadota</taxon>
        <taxon>Alphaproteobacteria</taxon>
        <taxon>Hyphomicrobiales</taxon>
        <taxon>Aurantimonadaceae</taxon>
        <taxon>Plantimonas</taxon>
    </lineage>
</organism>
<keyword evidence="1" id="KW-0805">Transcription regulation</keyword>
<dbReference type="PANTHER" id="PTHR38445">
    <property type="entry name" value="HTH-TYPE TRANSCRIPTIONAL REPRESSOR YTRA"/>
    <property type="match status" value="1"/>
</dbReference>
<protein>
    <submittedName>
        <fullName evidence="5">GntR family transcriptional regulator</fullName>
    </submittedName>
</protein>
<keyword evidence="3" id="KW-0804">Transcription</keyword>
<dbReference type="Proteomes" id="UP000432089">
    <property type="component" value="Unassembled WGS sequence"/>
</dbReference>
<dbReference type="Gene3D" id="1.10.10.10">
    <property type="entry name" value="Winged helix-like DNA-binding domain superfamily/Winged helix DNA-binding domain"/>
    <property type="match status" value="1"/>
</dbReference>